<feature type="compositionally biased region" description="Polar residues" evidence="1">
    <location>
        <begin position="107"/>
        <end position="120"/>
    </location>
</feature>
<feature type="region of interest" description="Disordered" evidence="1">
    <location>
        <begin position="104"/>
        <end position="157"/>
    </location>
</feature>
<feature type="transmembrane region" description="Helical" evidence="2">
    <location>
        <begin position="176"/>
        <end position="202"/>
    </location>
</feature>
<reference evidence="3" key="1">
    <citation type="journal article" date="2014" name="PLoS ONE">
        <title>Transcriptome-Based Identification of ABC Transporters in the Western Tarnished Plant Bug Lygus hesperus.</title>
        <authorList>
            <person name="Hull J.J."/>
            <person name="Chaney K."/>
            <person name="Geib S.M."/>
            <person name="Fabrick J.A."/>
            <person name="Brent C.S."/>
            <person name="Walsh D."/>
            <person name="Lavine L.C."/>
        </authorList>
    </citation>
    <scope>NUCLEOTIDE SEQUENCE</scope>
</reference>
<sequence>MGISFSGECIYIRRVCVDNRCPERFYVQNGYWRKTVQECNKLDNSTDGKHNESRNVEEVDEFLFVKDDDQDLGELVFEEPNATELEGLKDAPVTTATYETEVIWQRTAGTNTDSTQNSTNEYQEDNEEDEGEEKGSGERDTENEEDEKTEDPEVERKQHLLGVWTPIGDLKSNPHFILSVSYAVIILILWYLYPVMVFFSFATQLDLNER</sequence>
<evidence type="ECO:0000256" key="2">
    <source>
        <dbReference type="SAM" id="Phobius"/>
    </source>
</evidence>
<keyword evidence="2" id="KW-0812">Transmembrane</keyword>
<protein>
    <submittedName>
        <fullName evidence="3">Uncharacterized protein</fullName>
    </submittedName>
</protein>
<keyword evidence="2" id="KW-1133">Transmembrane helix</keyword>
<dbReference type="EMBL" id="GBRD01001753">
    <property type="protein sequence ID" value="JAG64068.1"/>
    <property type="molecule type" value="Transcribed_RNA"/>
</dbReference>
<keyword evidence="2" id="KW-0472">Membrane</keyword>
<feature type="compositionally biased region" description="Acidic residues" evidence="1">
    <location>
        <begin position="141"/>
        <end position="153"/>
    </location>
</feature>
<reference evidence="4" key="3">
    <citation type="submission" date="2014-09" db="EMBL/GenBank/DDBJ databases">
        <authorList>
            <person name="Magalhaes I.L.F."/>
            <person name="Oliveira U."/>
            <person name="Santos F.R."/>
            <person name="Vidigal T.H.D.A."/>
            <person name="Brescovit A.D."/>
            <person name="Santos A.J."/>
        </authorList>
    </citation>
    <scope>NUCLEOTIDE SEQUENCE</scope>
</reference>
<accession>A0A0A9XAP0</accession>
<organism evidence="3">
    <name type="scientific">Lygus hesperus</name>
    <name type="common">Western plant bug</name>
    <dbReference type="NCBI Taxonomy" id="30085"/>
    <lineage>
        <taxon>Eukaryota</taxon>
        <taxon>Metazoa</taxon>
        <taxon>Ecdysozoa</taxon>
        <taxon>Arthropoda</taxon>
        <taxon>Hexapoda</taxon>
        <taxon>Insecta</taxon>
        <taxon>Pterygota</taxon>
        <taxon>Neoptera</taxon>
        <taxon>Paraneoptera</taxon>
        <taxon>Hemiptera</taxon>
        <taxon>Heteroptera</taxon>
        <taxon>Panheteroptera</taxon>
        <taxon>Cimicomorpha</taxon>
        <taxon>Miridae</taxon>
        <taxon>Mirini</taxon>
        <taxon>Lygus</taxon>
    </lineage>
</organism>
<proteinExistence type="predicted"/>
<evidence type="ECO:0000313" key="4">
    <source>
        <dbReference type="EMBL" id="JAG64068.1"/>
    </source>
</evidence>
<gene>
    <name evidence="3" type="ORF">CM83_4989</name>
</gene>
<evidence type="ECO:0000256" key="1">
    <source>
        <dbReference type="SAM" id="MobiDB-lite"/>
    </source>
</evidence>
<reference evidence="3" key="2">
    <citation type="submission" date="2014-07" db="EMBL/GenBank/DDBJ databases">
        <authorList>
            <person name="Hull J."/>
        </authorList>
    </citation>
    <scope>NUCLEOTIDE SEQUENCE</scope>
</reference>
<feature type="compositionally biased region" description="Acidic residues" evidence="1">
    <location>
        <begin position="122"/>
        <end position="132"/>
    </location>
</feature>
<name>A0A0A9XAP0_LYGHE</name>
<evidence type="ECO:0000313" key="3">
    <source>
        <dbReference type="EMBL" id="JAG17049.1"/>
    </source>
</evidence>
<dbReference type="EMBL" id="GBHO01026555">
    <property type="protein sequence ID" value="JAG17049.1"/>
    <property type="molecule type" value="Transcribed_RNA"/>
</dbReference>
<dbReference type="AlphaFoldDB" id="A0A0A9XAP0"/>